<feature type="region of interest" description="Disordered" evidence="1">
    <location>
        <begin position="401"/>
        <end position="424"/>
    </location>
</feature>
<dbReference type="GO" id="GO:0016740">
    <property type="term" value="F:transferase activity"/>
    <property type="evidence" value="ECO:0007669"/>
    <property type="project" value="UniProtKB-KW"/>
</dbReference>
<evidence type="ECO:0000313" key="2">
    <source>
        <dbReference type="EMBL" id="PFG30435.1"/>
    </source>
</evidence>
<organism evidence="2 3">
    <name type="scientific">Paramicrobacterium agarici</name>
    <dbReference type="NCBI Taxonomy" id="630514"/>
    <lineage>
        <taxon>Bacteria</taxon>
        <taxon>Bacillati</taxon>
        <taxon>Actinomycetota</taxon>
        <taxon>Actinomycetes</taxon>
        <taxon>Micrococcales</taxon>
        <taxon>Microbacteriaceae</taxon>
        <taxon>Paramicrobacterium</taxon>
    </lineage>
</organism>
<gene>
    <name evidence="2" type="ORF">ATJ78_1364</name>
</gene>
<dbReference type="RefSeq" id="WP_098406897.1">
    <property type="nucleotide sequence ID" value="NZ_PDJE01000001.1"/>
</dbReference>
<proteinExistence type="predicted"/>
<dbReference type="Proteomes" id="UP000221369">
    <property type="component" value="Unassembled WGS sequence"/>
</dbReference>
<dbReference type="Gene3D" id="3.40.50.2000">
    <property type="entry name" value="Glycogen Phosphorylase B"/>
    <property type="match status" value="1"/>
</dbReference>
<comment type="caution">
    <text evidence="2">The sequence shown here is derived from an EMBL/GenBank/DDBJ whole genome shotgun (WGS) entry which is preliminary data.</text>
</comment>
<dbReference type="Pfam" id="PF13692">
    <property type="entry name" value="Glyco_trans_1_4"/>
    <property type="match status" value="1"/>
</dbReference>
<keyword evidence="2" id="KW-0808">Transferase</keyword>
<dbReference type="EMBL" id="PDJE01000001">
    <property type="protein sequence ID" value="PFG30435.1"/>
    <property type="molecule type" value="Genomic_DNA"/>
</dbReference>
<dbReference type="AlphaFoldDB" id="A0A2A9DWC1"/>
<sequence length="424" mass="47061">MSAETRIIRTARSEPHTEPASADSSLTILLFSLEPWDTVWRRNQYLVDGLVRADDSIRVFFVEPPSDIAHDVLSGRRPRFGSGTRIADGYDGRLTLIQPTKWLPRVLGPGADRMLQSSVRRALRRVGSTPSVLWFNDPRWASMLTVYSAPALYDMTDDWLAARRTDREHDRLVRDEDALMQTCGAIVVCSVGLATSRRSSRPDLVTIPNAVDVERYRQPASRPTDLPDGACAVYAGTLHEDRIDVDLVVRTGAALSAIGGTCVLVGPNALTPENTQRLVLSPGVLMLGIRPYEAIPGYLQHAEVLIVPHAVTPFTESLDPIKLYEYQAVDRPVVSTPVAGFRENEQPGTLDIASAADFPARVVEALQRPTVAHHREHVPDWRCRVKQFAAVLRELVDQRRRSSHISPSLPHPVATRHPRSDGRP</sequence>
<keyword evidence="3" id="KW-1185">Reference proteome</keyword>
<accession>A0A2A9DWC1</accession>
<name>A0A2A9DWC1_9MICO</name>
<dbReference type="SUPFAM" id="SSF53756">
    <property type="entry name" value="UDP-Glycosyltransferase/glycogen phosphorylase"/>
    <property type="match status" value="1"/>
</dbReference>
<evidence type="ECO:0000313" key="3">
    <source>
        <dbReference type="Proteomes" id="UP000221369"/>
    </source>
</evidence>
<feature type="region of interest" description="Disordered" evidence="1">
    <location>
        <begin position="1"/>
        <end position="20"/>
    </location>
</feature>
<evidence type="ECO:0000256" key="1">
    <source>
        <dbReference type="SAM" id="MobiDB-lite"/>
    </source>
</evidence>
<reference evidence="2 3" key="1">
    <citation type="submission" date="2017-10" db="EMBL/GenBank/DDBJ databases">
        <title>Sequencing the genomes of 1000 actinobacteria strains.</title>
        <authorList>
            <person name="Klenk H.-P."/>
        </authorList>
    </citation>
    <scope>NUCLEOTIDE SEQUENCE [LARGE SCALE GENOMIC DNA]</scope>
    <source>
        <strain evidence="2 3">DSM 21798</strain>
    </source>
</reference>
<protein>
    <submittedName>
        <fullName evidence="2">Glycosyl transferase family 1</fullName>
    </submittedName>
</protein>